<comment type="caution">
    <text evidence="9">The sequence shown here is derived from an EMBL/GenBank/DDBJ whole genome shotgun (WGS) entry which is preliminary data.</text>
</comment>
<evidence type="ECO:0000259" key="8">
    <source>
        <dbReference type="Pfam" id="PF14322"/>
    </source>
</evidence>
<evidence type="ECO:0000313" key="10">
    <source>
        <dbReference type="Proteomes" id="UP000608754"/>
    </source>
</evidence>
<sequence>MKKIKYILAALVLGSSLTLTSCSDDYLDTTPTSDVPDVVAYSTADNLMVIINGMHRNMYVRQNDSQGNNGYTSQMIYNDVLGDDVIFPSQGNGWFVSTLRWLDNNNEAAAGVSYPWNFWYGMIRNANNIITYGTEATGSTTTKEKAIGEAYAYRAFSYFQLVQWYANRYQAGVNNDQMGVIIHLDPSTDLIEVPKARATVEEVYAQIWTDLDKAEELLTGKTKTNASHFALDNVLGIKARVALVQQNYQMAAQYAELARKGKSLMSQAQYKEGFNDYTNPEWMWGIKIVGDQSDYFGNFHAYMSRNYNSTQIRQAPKVANIKLYNAFPSSDVRTQLISPTGEHPELNLASSYSKFPYTSEKFITSNRDNNTALGDVPFMRVAEMYLIEAEAKFHLGNEAGSKAVLAELVSSRDSEFTSFTASGSEYLEQIMLNRRLELWGEGFRFFDLKRTNSPLNRRDTGASAAVINNTWEIPVGDKRWTYVIPRSELNANPLAVQNPS</sequence>
<proteinExistence type="inferred from homology"/>
<feature type="domain" description="SusD-like N-terminal" evidence="8">
    <location>
        <begin position="25"/>
        <end position="243"/>
    </location>
</feature>
<reference evidence="9" key="1">
    <citation type="submission" date="2020-10" db="EMBL/GenBank/DDBJ databases">
        <authorList>
            <person name="Lu T."/>
            <person name="Wang Q."/>
            <person name="Han X."/>
        </authorList>
    </citation>
    <scope>NUCLEOTIDE SEQUENCE</scope>
    <source>
        <strain evidence="9">WQ 117</strain>
    </source>
</reference>
<dbReference type="Pfam" id="PF07980">
    <property type="entry name" value="SusD_RagB"/>
    <property type="match status" value="1"/>
</dbReference>
<dbReference type="Gene3D" id="1.25.40.390">
    <property type="match status" value="1"/>
</dbReference>
<dbReference type="SUPFAM" id="SSF48452">
    <property type="entry name" value="TPR-like"/>
    <property type="match status" value="1"/>
</dbReference>
<evidence type="ECO:0000256" key="5">
    <source>
        <dbReference type="ARBA" id="ARBA00023237"/>
    </source>
</evidence>
<feature type="domain" description="RagB/SusD" evidence="7">
    <location>
        <begin position="350"/>
        <end position="499"/>
    </location>
</feature>
<dbReference type="Pfam" id="PF14322">
    <property type="entry name" value="SusD-like_3"/>
    <property type="match status" value="1"/>
</dbReference>
<evidence type="ECO:0000256" key="6">
    <source>
        <dbReference type="SAM" id="SignalP"/>
    </source>
</evidence>
<dbReference type="PROSITE" id="PS51257">
    <property type="entry name" value="PROKAR_LIPOPROTEIN"/>
    <property type="match status" value="1"/>
</dbReference>
<name>A0A8J7FWQ4_9FLAO</name>
<feature type="signal peptide" evidence="6">
    <location>
        <begin position="1"/>
        <end position="21"/>
    </location>
</feature>
<evidence type="ECO:0000256" key="2">
    <source>
        <dbReference type="ARBA" id="ARBA00006275"/>
    </source>
</evidence>
<keyword evidence="3 6" id="KW-0732">Signal</keyword>
<dbReference type="InterPro" id="IPR033985">
    <property type="entry name" value="SusD-like_N"/>
</dbReference>
<dbReference type="RefSeq" id="WP_194182521.1">
    <property type="nucleotide sequence ID" value="NZ_JADGIK010000003.1"/>
</dbReference>
<keyword evidence="4" id="KW-0472">Membrane</keyword>
<keyword evidence="5" id="KW-0998">Cell outer membrane</keyword>
<comment type="subcellular location">
    <subcellularLocation>
        <location evidence="1">Cell outer membrane</location>
    </subcellularLocation>
</comment>
<dbReference type="EMBL" id="JADGIK010000003">
    <property type="protein sequence ID" value="MBF0596973.1"/>
    <property type="molecule type" value="Genomic_DNA"/>
</dbReference>
<dbReference type="Proteomes" id="UP000608754">
    <property type="component" value="Unassembled WGS sequence"/>
</dbReference>
<dbReference type="InterPro" id="IPR011990">
    <property type="entry name" value="TPR-like_helical_dom_sf"/>
</dbReference>
<evidence type="ECO:0000313" key="9">
    <source>
        <dbReference type="EMBL" id="MBF0596973.1"/>
    </source>
</evidence>
<keyword evidence="10" id="KW-1185">Reference proteome</keyword>
<dbReference type="GO" id="GO:0009279">
    <property type="term" value="C:cell outer membrane"/>
    <property type="evidence" value="ECO:0007669"/>
    <property type="project" value="UniProtKB-SubCell"/>
</dbReference>
<evidence type="ECO:0000256" key="1">
    <source>
        <dbReference type="ARBA" id="ARBA00004442"/>
    </source>
</evidence>
<dbReference type="InterPro" id="IPR012944">
    <property type="entry name" value="SusD_RagB_dom"/>
</dbReference>
<comment type="similarity">
    <text evidence="2">Belongs to the SusD family.</text>
</comment>
<protein>
    <submittedName>
        <fullName evidence="9">RagB/SusD family nutrient uptake outer membrane protein</fullName>
    </submittedName>
</protein>
<organism evidence="9 10">
    <name type="scientific">Faecalibacter rhinopitheci</name>
    <dbReference type="NCBI Taxonomy" id="2779678"/>
    <lineage>
        <taxon>Bacteria</taxon>
        <taxon>Pseudomonadati</taxon>
        <taxon>Bacteroidota</taxon>
        <taxon>Flavobacteriia</taxon>
        <taxon>Flavobacteriales</taxon>
        <taxon>Weeksellaceae</taxon>
        <taxon>Faecalibacter</taxon>
    </lineage>
</organism>
<evidence type="ECO:0000259" key="7">
    <source>
        <dbReference type="Pfam" id="PF07980"/>
    </source>
</evidence>
<accession>A0A8J7FWQ4</accession>
<gene>
    <name evidence="9" type="ORF">IM532_05870</name>
</gene>
<evidence type="ECO:0000256" key="4">
    <source>
        <dbReference type="ARBA" id="ARBA00023136"/>
    </source>
</evidence>
<dbReference type="AlphaFoldDB" id="A0A8J7FWQ4"/>
<feature type="chain" id="PRO_5035213642" evidence="6">
    <location>
        <begin position="22"/>
        <end position="500"/>
    </location>
</feature>
<evidence type="ECO:0000256" key="3">
    <source>
        <dbReference type="ARBA" id="ARBA00022729"/>
    </source>
</evidence>